<evidence type="ECO:0000313" key="1">
    <source>
        <dbReference type="EMBL" id="KAI4869208.1"/>
    </source>
</evidence>
<comment type="caution">
    <text evidence="1">The sequence shown here is derived from an EMBL/GenBank/DDBJ whole genome shotgun (WGS) entry which is preliminary data.</text>
</comment>
<accession>A0ACB9ZCB7</accession>
<keyword evidence="2" id="KW-1185">Reference proteome</keyword>
<gene>
    <name evidence="1" type="ORF">F4820DRAFT_455950</name>
</gene>
<organism evidence="1 2">
    <name type="scientific">Hypoxylon rubiginosum</name>
    <dbReference type="NCBI Taxonomy" id="110542"/>
    <lineage>
        <taxon>Eukaryota</taxon>
        <taxon>Fungi</taxon>
        <taxon>Dikarya</taxon>
        <taxon>Ascomycota</taxon>
        <taxon>Pezizomycotina</taxon>
        <taxon>Sordariomycetes</taxon>
        <taxon>Xylariomycetidae</taxon>
        <taxon>Xylariales</taxon>
        <taxon>Hypoxylaceae</taxon>
        <taxon>Hypoxylon</taxon>
    </lineage>
</organism>
<name>A0ACB9ZCB7_9PEZI</name>
<evidence type="ECO:0000313" key="2">
    <source>
        <dbReference type="Proteomes" id="UP001497700"/>
    </source>
</evidence>
<reference evidence="1 2" key="1">
    <citation type="journal article" date="2022" name="New Phytol.">
        <title>Ecological generalism drives hyperdiversity of secondary metabolite gene clusters in xylarialean endophytes.</title>
        <authorList>
            <person name="Franco M.E.E."/>
            <person name="Wisecaver J.H."/>
            <person name="Arnold A.E."/>
            <person name="Ju Y.M."/>
            <person name="Slot J.C."/>
            <person name="Ahrendt S."/>
            <person name="Moore L.P."/>
            <person name="Eastman K.E."/>
            <person name="Scott K."/>
            <person name="Konkel Z."/>
            <person name="Mondo S.J."/>
            <person name="Kuo A."/>
            <person name="Hayes R.D."/>
            <person name="Haridas S."/>
            <person name="Andreopoulos B."/>
            <person name="Riley R."/>
            <person name="LaButti K."/>
            <person name="Pangilinan J."/>
            <person name="Lipzen A."/>
            <person name="Amirebrahimi M."/>
            <person name="Yan J."/>
            <person name="Adam C."/>
            <person name="Keymanesh K."/>
            <person name="Ng V."/>
            <person name="Louie K."/>
            <person name="Northen T."/>
            <person name="Drula E."/>
            <person name="Henrissat B."/>
            <person name="Hsieh H.M."/>
            <person name="Youens-Clark K."/>
            <person name="Lutzoni F."/>
            <person name="Miadlikowska J."/>
            <person name="Eastwood D.C."/>
            <person name="Hamelin R.C."/>
            <person name="Grigoriev I.V."/>
            <person name="U'Ren J.M."/>
        </authorList>
    </citation>
    <scope>NUCLEOTIDE SEQUENCE [LARGE SCALE GENOMIC DNA]</scope>
    <source>
        <strain evidence="1 2">CBS 119005</strain>
    </source>
</reference>
<proteinExistence type="predicted"/>
<dbReference type="Proteomes" id="UP001497700">
    <property type="component" value="Unassembled WGS sequence"/>
</dbReference>
<sequence>MPETAIQFIQEIWGLQGVAYFIICLRYYSRFANLGWRGLAWDDAIMLFAVLVYTAESVMAHLVVAYWNSLANNDMTDDQRAALDPNSEEWRLRVNGSKTHVVGLLLYTTLQWLLKGCWLVYYARLTNGVANMHRWIRWGIFIITGTYISCLLVAFLKCIPFNHQWQINPDPGNSCLPAISFLQTIYVMIMNSATDFYLMAIPLPVVWKSHLPWRKKLVLIVMFSGGVLEMSFGILRCVSILTLGDVDPAQAGYWSIRESFVSTVLTNMPMVYPLFRKFIEKTGSTITRSKTTSQGDSKGYKLGSIPGQCEQMVRRQKPSASIPNDTTWGSKENIVVEREQTLSVSDDTSLELPKHQAGVVSFVEGDAPGRSRSAGPNDRIVVTTEYTVTEAAPEGPRNFSRQGF</sequence>
<protein>
    <submittedName>
        <fullName evidence="1">Uncharacterized protein</fullName>
    </submittedName>
</protein>
<dbReference type="EMBL" id="MU393432">
    <property type="protein sequence ID" value="KAI4869208.1"/>
    <property type="molecule type" value="Genomic_DNA"/>
</dbReference>